<dbReference type="PROSITE" id="PS51257">
    <property type="entry name" value="PROKAR_LIPOPROTEIN"/>
    <property type="match status" value="1"/>
</dbReference>
<reference evidence="1 2" key="1">
    <citation type="submission" date="2019-05" db="EMBL/GenBank/DDBJ databases">
        <authorList>
            <person name="Zhang J.-Y."/>
            <person name="Feg X."/>
            <person name="Du Z.-J."/>
        </authorList>
    </citation>
    <scope>NUCLEOTIDE SEQUENCE [LARGE SCALE GENOMIC DNA]</scope>
    <source>
        <strain evidence="1 2">RZ26</strain>
    </source>
</reference>
<dbReference type="Gene3D" id="2.60.40.10">
    <property type="entry name" value="Immunoglobulins"/>
    <property type="match status" value="1"/>
</dbReference>
<evidence type="ECO:0000313" key="1">
    <source>
        <dbReference type="EMBL" id="TMM58408.1"/>
    </source>
</evidence>
<evidence type="ECO:0008006" key="3">
    <source>
        <dbReference type="Google" id="ProtNLM"/>
    </source>
</evidence>
<dbReference type="OrthoDB" id="789771at2"/>
<dbReference type="Proteomes" id="UP000310314">
    <property type="component" value="Unassembled WGS sequence"/>
</dbReference>
<keyword evidence="2" id="KW-1185">Reference proteome</keyword>
<gene>
    <name evidence="1" type="ORF">FEE95_02965</name>
</gene>
<proteinExistence type="predicted"/>
<dbReference type="RefSeq" id="WP_138656341.1">
    <property type="nucleotide sequence ID" value="NZ_VATY01000001.1"/>
</dbReference>
<name>A0A5S3PU16_9FLAO</name>
<accession>A0A5S3PU16</accession>
<dbReference type="AlphaFoldDB" id="A0A5S3PU16"/>
<evidence type="ECO:0000313" key="2">
    <source>
        <dbReference type="Proteomes" id="UP000310314"/>
    </source>
</evidence>
<dbReference type="EMBL" id="VATY01000001">
    <property type="protein sequence ID" value="TMM58408.1"/>
    <property type="molecule type" value="Genomic_DNA"/>
</dbReference>
<comment type="caution">
    <text evidence="1">The sequence shown here is derived from an EMBL/GenBank/DDBJ whole genome shotgun (WGS) entry which is preliminary data.</text>
</comment>
<organism evidence="1 2">
    <name type="scientific">Maribacter algarum</name>
    <name type="common">ex Zhang et al. 2020</name>
    <dbReference type="NCBI Taxonomy" id="2578118"/>
    <lineage>
        <taxon>Bacteria</taxon>
        <taxon>Pseudomonadati</taxon>
        <taxon>Bacteroidota</taxon>
        <taxon>Flavobacteriia</taxon>
        <taxon>Flavobacteriales</taxon>
        <taxon>Flavobacteriaceae</taxon>
        <taxon>Maribacter</taxon>
    </lineage>
</organism>
<protein>
    <recommendedName>
        <fullName evidence="3">Fibronectin type-III domain-containing protein</fullName>
    </recommendedName>
</protein>
<dbReference type="InterPro" id="IPR013783">
    <property type="entry name" value="Ig-like_fold"/>
</dbReference>
<sequence>MNRIVKILTAVLTIGTLTSCPGGKDNPDDIDPSGAPSAATLVFPDNNMECTEGTVVSDSQSTILFQWEAAANANSYEVNITNLNTNSSSTVNTNTNEVSITVERNTPYSWFVVSKSDGTNATANSDSWRFYNQGEGVSNYAPFPASVVSPTRGQTLSSSGNVNLEWQGNDVDNDLVEFEVLFGTSNNPTTSLGVTAQSSIGASTNSGQTYYWRVISKDATGNTSQSEIFDFKVQ</sequence>